<dbReference type="GO" id="GO:0003964">
    <property type="term" value="F:RNA-directed DNA polymerase activity"/>
    <property type="evidence" value="ECO:0007669"/>
    <property type="project" value="UniProtKB-KW"/>
</dbReference>
<dbReference type="InterPro" id="IPR057670">
    <property type="entry name" value="SH3_retrovirus"/>
</dbReference>
<dbReference type="InterPro" id="IPR036397">
    <property type="entry name" value="RNaseH_sf"/>
</dbReference>
<evidence type="ECO:0000256" key="4">
    <source>
        <dbReference type="ARBA" id="ARBA00022801"/>
    </source>
</evidence>
<dbReference type="AlphaFoldDB" id="A0A6H5GC53"/>
<evidence type="ECO:0000256" key="9">
    <source>
        <dbReference type="ARBA" id="ARBA00023172"/>
    </source>
</evidence>
<name>A0A6H5GC53_9HEMI</name>
<dbReference type="GO" id="GO:0046872">
    <property type="term" value="F:metal ion binding"/>
    <property type="evidence" value="ECO:0007669"/>
    <property type="project" value="UniProtKB-KW"/>
</dbReference>
<evidence type="ECO:0000256" key="8">
    <source>
        <dbReference type="ARBA" id="ARBA00022932"/>
    </source>
</evidence>
<keyword evidence="1" id="KW-0540">Nuclease</keyword>
<dbReference type="SUPFAM" id="SSF53098">
    <property type="entry name" value="Ribonuclease H-like"/>
    <property type="match status" value="1"/>
</dbReference>
<dbReference type="GO" id="GO:0042575">
    <property type="term" value="C:DNA polymerase complex"/>
    <property type="evidence" value="ECO:0007669"/>
    <property type="project" value="UniProtKB-ARBA"/>
</dbReference>
<reference evidence="13 14" key="1">
    <citation type="submission" date="2020-02" db="EMBL/GenBank/DDBJ databases">
        <authorList>
            <person name="Ferguson B K."/>
        </authorList>
    </citation>
    <scope>NUCLEOTIDE SEQUENCE [LARGE SCALE GENOMIC DNA]</scope>
</reference>
<dbReference type="SUPFAM" id="SSF56672">
    <property type="entry name" value="DNA/RNA polymerases"/>
    <property type="match status" value="1"/>
</dbReference>
<feature type="region of interest" description="Disordered" evidence="11">
    <location>
        <begin position="176"/>
        <end position="225"/>
    </location>
</feature>
<dbReference type="InterPro" id="IPR039537">
    <property type="entry name" value="Retrotran_Ty1/copia-like"/>
</dbReference>
<protein>
    <recommendedName>
        <fullName evidence="12">Integrase catalytic domain-containing protein</fullName>
    </recommendedName>
</protein>
<dbReference type="GO" id="GO:0016787">
    <property type="term" value="F:hydrolase activity"/>
    <property type="evidence" value="ECO:0007669"/>
    <property type="project" value="UniProtKB-KW"/>
</dbReference>
<evidence type="ECO:0000313" key="14">
    <source>
        <dbReference type="Proteomes" id="UP000479000"/>
    </source>
</evidence>
<dbReference type="Gene3D" id="3.30.420.10">
    <property type="entry name" value="Ribonuclease H-like superfamily/Ribonuclease H"/>
    <property type="match status" value="1"/>
</dbReference>
<dbReference type="InterPro" id="IPR043502">
    <property type="entry name" value="DNA/RNA_pol_sf"/>
</dbReference>
<keyword evidence="14" id="KW-1185">Reference proteome</keyword>
<dbReference type="OrthoDB" id="6629107at2759"/>
<evidence type="ECO:0000259" key="12">
    <source>
        <dbReference type="PROSITE" id="PS50994"/>
    </source>
</evidence>
<dbReference type="EMBL" id="CADCXU010009805">
    <property type="protein sequence ID" value="CAB0000708.1"/>
    <property type="molecule type" value="Genomic_DNA"/>
</dbReference>
<evidence type="ECO:0000256" key="6">
    <source>
        <dbReference type="ARBA" id="ARBA00022908"/>
    </source>
</evidence>
<dbReference type="Pfam" id="PF25597">
    <property type="entry name" value="SH3_retrovirus"/>
    <property type="match status" value="1"/>
</dbReference>
<organism evidence="13 14">
    <name type="scientific">Nesidiocoris tenuis</name>
    <dbReference type="NCBI Taxonomy" id="355587"/>
    <lineage>
        <taxon>Eukaryota</taxon>
        <taxon>Metazoa</taxon>
        <taxon>Ecdysozoa</taxon>
        <taxon>Arthropoda</taxon>
        <taxon>Hexapoda</taxon>
        <taxon>Insecta</taxon>
        <taxon>Pterygota</taxon>
        <taxon>Neoptera</taxon>
        <taxon>Paraneoptera</taxon>
        <taxon>Hemiptera</taxon>
        <taxon>Heteroptera</taxon>
        <taxon>Panheteroptera</taxon>
        <taxon>Cimicomorpha</taxon>
        <taxon>Miridae</taxon>
        <taxon>Dicyphina</taxon>
        <taxon>Nesidiocoris</taxon>
    </lineage>
</organism>
<dbReference type="GO" id="GO:0006310">
    <property type="term" value="P:DNA recombination"/>
    <property type="evidence" value="ECO:0007669"/>
    <property type="project" value="UniProtKB-KW"/>
</dbReference>
<keyword evidence="2" id="KW-0479">Metal-binding</keyword>
<dbReference type="InterPro" id="IPR013103">
    <property type="entry name" value="RVT_2"/>
</dbReference>
<evidence type="ECO:0000256" key="5">
    <source>
        <dbReference type="ARBA" id="ARBA00022842"/>
    </source>
</evidence>
<keyword evidence="7" id="KW-0695">RNA-directed DNA polymerase</keyword>
<keyword evidence="4" id="KW-0378">Hydrolase</keyword>
<dbReference type="GO" id="GO:0003887">
    <property type="term" value="F:DNA-directed DNA polymerase activity"/>
    <property type="evidence" value="ECO:0007669"/>
    <property type="project" value="UniProtKB-KW"/>
</dbReference>
<evidence type="ECO:0000313" key="13">
    <source>
        <dbReference type="EMBL" id="CAB0000708.1"/>
    </source>
</evidence>
<keyword evidence="10" id="KW-0511">Multifunctional enzyme</keyword>
<gene>
    <name evidence="13" type="ORF">NTEN_LOCUS6495</name>
</gene>
<keyword evidence="3" id="KW-0255">Endonuclease</keyword>
<dbReference type="GO" id="GO:0015074">
    <property type="term" value="P:DNA integration"/>
    <property type="evidence" value="ECO:0007669"/>
    <property type="project" value="UniProtKB-KW"/>
</dbReference>
<evidence type="ECO:0000256" key="10">
    <source>
        <dbReference type="ARBA" id="ARBA00023268"/>
    </source>
</evidence>
<keyword evidence="8" id="KW-0808">Transferase</keyword>
<dbReference type="Pfam" id="PF07727">
    <property type="entry name" value="RVT_2"/>
    <property type="match status" value="1"/>
</dbReference>
<evidence type="ECO:0000256" key="11">
    <source>
        <dbReference type="SAM" id="MobiDB-lite"/>
    </source>
</evidence>
<feature type="domain" description="Integrase catalytic" evidence="12">
    <location>
        <begin position="1"/>
        <end position="93"/>
    </location>
</feature>
<keyword evidence="5" id="KW-0460">Magnesium</keyword>
<dbReference type="GO" id="GO:0004519">
    <property type="term" value="F:endonuclease activity"/>
    <property type="evidence" value="ECO:0007669"/>
    <property type="project" value="UniProtKB-KW"/>
</dbReference>
<dbReference type="PANTHER" id="PTHR42648">
    <property type="entry name" value="TRANSPOSASE, PUTATIVE-RELATED"/>
    <property type="match status" value="1"/>
</dbReference>
<proteinExistence type="predicted"/>
<keyword evidence="9" id="KW-0233">DNA recombination</keyword>
<evidence type="ECO:0000256" key="1">
    <source>
        <dbReference type="ARBA" id="ARBA00022722"/>
    </source>
</evidence>
<dbReference type="InterPro" id="IPR001584">
    <property type="entry name" value="Integrase_cat-core"/>
</dbReference>
<evidence type="ECO:0000256" key="2">
    <source>
        <dbReference type="ARBA" id="ARBA00022723"/>
    </source>
</evidence>
<dbReference type="PROSITE" id="PS50994">
    <property type="entry name" value="INTEGRASE"/>
    <property type="match status" value="1"/>
</dbReference>
<feature type="non-terminal residue" evidence="13">
    <location>
        <position position="498"/>
    </location>
</feature>
<keyword evidence="8" id="KW-0239">DNA-directed DNA polymerase</keyword>
<dbReference type="Proteomes" id="UP000479000">
    <property type="component" value="Unassembled WGS sequence"/>
</dbReference>
<sequence length="498" mass="57893">MDNGGEYVSTDFRNWCSTKGIVLDYTPPYTPQLNSHAERLGRTLMDKTRSILFDSGLEKEMWGEALLTATYLLNRSPTKAVNTTPAEIWYERKPDYSRLRQFGTIAYVKNLKSHKKLDERAKKLIFIGYHTNCYRLWDNDKRKIVYSRDVYFTNEKFQQIKPDNVNILLGLECDDENTENENGDAVENENDLSDTNFIPNLEESEITENETRRDDETPAPALRRSSRIKKLPEKLKDYDLDFESDESAFLTYEEAVSCEDKEKWIAAMQDEKDSLAKNETWTLVDPSEANGRKILTSRWVLRIKDDGKYKARIVVRGFQQTQGEDYTETFSPVVGSESIRIVLALAIKNDQIIKKFDVKTAFLHGTLNEEIYMRLPQGYETTDKICKLQRSLYGLKQAPARWNDRLVTFLKQNGLEQLKSDHCIFDNSNTPIYSVNMEQFRLTYRVWKRSRNLQGIQLAQKIQNRFSRTPSNWQKSENGGIALRKSSQSDLGTKYLIL</sequence>
<dbReference type="InterPro" id="IPR012337">
    <property type="entry name" value="RNaseH-like_sf"/>
</dbReference>
<keyword evidence="6" id="KW-0229">DNA integration</keyword>
<feature type="compositionally biased region" description="Acidic residues" evidence="11">
    <location>
        <begin position="176"/>
        <end position="192"/>
    </location>
</feature>
<accession>A0A6H5GC53</accession>
<evidence type="ECO:0000256" key="7">
    <source>
        <dbReference type="ARBA" id="ARBA00022918"/>
    </source>
</evidence>
<evidence type="ECO:0000256" key="3">
    <source>
        <dbReference type="ARBA" id="ARBA00022759"/>
    </source>
</evidence>
<keyword evidence="8" id="KW-0548">Nucleotidyltransferase</keyword>
<dbReference type="GO" id="GO:0003676">
    <property type="term" value="F:nucleic acid binding"/>
    <property type="evidence" value="ECO:0007669"/>
    <property type="project" value="InterPro"/>
</dbReference>
<dbReference type="PANTHER" id="PTHR42648:SF11">
    <property type="entry name" value="TRANSPOSON TY4-P GAG-POL POLYPROTEIN"/>
    <property type="match status" value="1"/>
</dbReference>